<organism evidence="2 3">
    <name type="scientific">Ophiocordyceps camponoti-floridani</name>
    <dbReference type="NCBI Taxonomy" id="2030778"/>
    <lineage>
        <taxon>Eukaryota</taxon>
        <taxon>Fungi</taxon>
        <taxon>Dikarya</taxon>
        <taxon>Ascomycota</taxon>
        <taxon>Pezizomycotina</taxon>
        <taxon>Sordariomycetes</taxon>
        <taxon>Hypocreomycetidae</taxon>
        <taxon>Hypocreales</taxon>
        <taxon>Ophiocordycipitaceae</taxon>
        <taxon>Ophiocordyceps</taxon>
    </lineage>
</organism>
<reference evidence="2 3" key="1">
    <citation type="journal article" date="2020" name="G3 (Bethesda)">
        <title>Genetic Underpinnings of Host Manipulation by Ophiocordyceps as Revealed by Comparative Transcriptomics.</title>
        <authorList>
            <person name="Will I."/>
            <person name="Das B."/>
            <person name="Trinh T."/>
            <person name="Brachmann A."/>
            <person name="Ohm R.A."/>
            <person name="de Bekker C."/>
        </authorList>
    </citation>
    <scope>NUCLEOTIDE SEQUENCE [LARGE SCALE GENOMIC DNA]</scope>
    <source>
        <strain evidence="2 3">EC05</strain>
    </source>
</reference>
<evidence type="ECO:0000313" key="3">
    <source>
        <dbReference type="Proteomes" id="UP000562929"/>
    </source>
</evidence>
<sequence length="219" mass="23874">MPSAEGEAIKSPKTPRRLRTGDSLDSARQVRFGAEESVDQASSSKNRQPTSFPQVGPPPVSGGLAQGWHTAADPTRSLGSGGPTAFSPFLNHFVHHPFITNTPFIGNPHHHHHNIAMADYANAAPHPAGVNFQPPVPDNTFGPIPHLYVPRFDTVPVGQPNLHYVPLVAYPPRVEHTPATYSVMVPQTLYTPHYNYHASVITGRSVFSLFPHFPLISFC</sequence>
<comment type="caution">
    <text evidence="2">The sequence shown here is derived from an EMBL/GenBank/DDBJ whole genome shotgun (WGS) entry which is preliminary data.</text>
</comment>
<dbReference type="Proteomes" id="UP000562929">
    <property type="component" value="Unassembled WGS sequence"/>
</dbReference>
<accession>A0A8H4Q8I5</accession>
<proteinExistence type="predicted"/>
<name>A0A8H4Q8I5_9HYPO</name>
<protein>
    <submittedName>
        <fullName evidence="2">Uncharacterized protein</fullName>
    </submittedName>
</protein>
<dbReference type="EMBL" id="JAACLJ010000003">
    <property type="protein sequence ID" value="KAF4589746.1"/>
    <property type="molecule type" value="Genomic_DNA"/>
</dbReference>
<evidence type="ECO:0000313" key="2">
    <source>
        <dbReference type="EMBL" id="KAF4589746.1"/>
    </source>
</evidence>
<feature type="compositionally biased region" description="Polar residues" evidence="1">
    <location>
        <begin position="39"/>
        <end position="53"/>
    </location>
</feature>
<dbReference type="OrthoDB" id="5194044at2759"/>
<dbReference type="AlphaFoldDB" id="A0A8H4Q8I5"/>
<gene>
    <name evidence="2" type="ORF">GQ602_003635</name>
</gene>
<keyword evidence="3" id="KW-1185">Reference proteome</keyword>
<evidence type="ECO:0000256" key="1">
    <source>
        <dbReference type="SAM" id="MobiDB-lite"/>
    </source>
</evidence>
<feature type="region of interest" description="Disordered" evidence="1">
    <location>
        <begin position="1"/>
        <end position="80"/>
    </location>
</feature>